<dbReference type="GO" id="GO:0003935">
    <property type="term" value="F:GTP cyclohydrolase II activity"/>
    <property type="evidence" value="ECO:0007669"/>
    <property type="project" value="TreeGrafter"/>
</dbReference>
<feature type="binding site" evidence="14">
    <location>
        <begin position="153"/>
        <end position="157"/>
    </location>
    <ligand>
        <name>D-ribulose 5-phosphate</name>
        <dbReference type="ChEBI" id="CHEBI:58121"/>
    </ligand>
</feature>
<dbReference type="GO" id="GO:0030145">
    <property type="term" value="F:manganese ion binding"/>
    <property type="evidence" value="ECO:0007669"/>
    <property type="project" value="UniProtKB-UniRule"/>
</dbReference>
<comment type="catalytic activity">
    <reaction evidence="1 14">
        <text>D-ribulose 5-phosphate = (2S)-2-hydroxy-3-oxobutyl phosphate + formate + H(+)</text>
        <dbReference type="Rhea" id="RHEA:18457"/>
        <dbReference type="ChEBI" id="CHEBI:15378"/>
        <dbReference type="ChEBI" id="CHEBI:15740"/>
        <dbReference type="ChEBI" id="CHEBI:58121"/>
        <dbReference type="ChEBI" id="CHEBI:58830"/>
        <dbReference type="EC" id="4.1.99.12"/>
    </reaction>
</comment>
<keyword evidence="9 14" id="KW-0686">Riboflavin biosynthesis</keyword>
<name>A0A7D9H6N1_9GAMM</name>
<evidence type="ECO:0000259" key="15">
    <source>
        <dbReference type="Pfam" id="PF00925"/>
    </source>
</evidence>
<dbReference type="InterPro" id="IPR036144">
    <property type="entry name" value="RibA-like_sf"/>
</dbReference>
<dbReference type="PIRSF" id="PIRSF001259">
    <property type="entry name" value="RibA"/>
    <property type="match status" value="1"/>
</dbReference>
<dbReference type="GO" id="GO:0008686">
    <property type="term" value="F:3,4-dihydroxy-2-butanone-4-phosphate synthase activity"/>
    <property type="evidence" value="ECO:0007669"/>
    <property type="project" value="UniProtKB-UniRule"/>
</dbReference>
<feature type="binding site" evidence="14">
    <location>
        <position position="41"/>
    </location>
    <ligand>
        <name>Mg(2+)</name>
        <dbReference type="ChEBI" id="CHEBI:18420"/>
        <label>2</label>
    </ligand>
</feature>
<dbReference type="NCBIfam" id="NF010626">
    <property type="entry name" value="PRK14019.1"/>
    <property type="match status" value="1"/>
</dbReference>
<evidence type="ECO:0000313" key="16">
    <source>
        <dbReference type="EMBL" id="VUX56168.1"/>
    </source>
</evidence>
<organism evidence="16">
    <name type="scientific">uncultured Woeseiaceae bacterium</name>
    <dbReference type="NCBI Taxonomy" id="1983305"/>
    <lineage>
        <taxon>Bacteria</taxon>
        <taxon>Pseudomonadati</taxon>
        <taxon>Pseudomonadota</taxon>
        <taxon>Gammaproteobacteria</taxon>
        <taxon>Woeseiales</taxon>
        <taxon>Woeseiaceae</taxon>
        <taxon>environmental samples</taxon>
    </lineage>
</organism>
<evidence type="ECO:0000256" key="3">
    <source>
        <dbReference type="ARBA" id="ARBA00002284"/>
    </source>
</evidence>
<comment type="cofactor">
    <cofactor evidence="14">
        <name>Mg(2+)</name>
        <dbReference type="ChEBI" id="CHEBI:18420"/>
    </cofactor>
    <cofactor evidence="14">
        <name>Mn(2+)</name>
        <dbReference type="ChEBI" id="CHEBI:29035"/>
    </cofactor>
    <text evidence="14">Binds 2 divalent metal cations per subunit. Magnesium or manganese.</text>
</comment>
<dbReference type="Gene3D" id="3.40.50.10990">
    <property type="entry name" value="GTP cyclohydrolase II"/>
    <property type="match status" value="1"/>
</dbReference>
<comment type="subunit">
    <text evidence="14">Homodimer.</text>
</comment>
<evidence type="ECO:0000256" key="9">
    <source>
        <dbReference type="ARBA" id="ARBA00022619"/>
    </source>
</evidence>
<evidence type="ECO:0000256" key="7">
    <source>
        <dbReference type="ARBA" id="ARBA00012153"/>
    </source>
</evidence>
<comment type="similarity">
    <text evidence="6">In the C-terminal section; belongs to the GTP cyclohydrolase II family.</text>
</comment>
<feature type="binding site" evidence="14">
    <location>
        <position position="156"/>
    </location>
    <ligand>
        <name>Mg(2+)</name>
        <dbReference type="ChEBI" id="CHEBI:18420"/>
        <label>2</label>
    </ligand>
</feature>
<dbReference type="Pfam" id="PF00925">
    <property type="entry name" value="GTP_cyclohydro2"/>
    <property type="match status" value="1"/>
</dbReference>
<dbReference type="InterPro" id="IPR017945">
    <property type="entry name" value="DHBP_synth_RibB-like_a/b_dom"/>
</dbReference>
<comment type="function">
    <text evidence="3 14">Catalyzes the conversion of D-ribulose 5-phosphate to formate and 3,4-dihydroxy-2-butanone 4-phosphate.</text>
</comment>
<feature type="binding site" evidence="14">
    <location>
        <position position="41"/>
    </location>
    <ligand>
        <name>Mg(2+)</name>
        <dbReference type="ChEBI" id="CHEBI:18420"/>
        <label>1</label>
    </ligand>
</feature>
<evidence type="ECO:0000256" key="1">
    <source>
        <dbReference type="ARBA" id="ARBA00000141"/>
    </source>
</evidence>
<keyword evidence="12 14" id="KW-0464">Manganese</keyword>
<evidence type="ECO:0000256" key="14">
    <source>
        <dbReference type="HAMAP-Rule" id="MF_00180"/>
    </source>
</evidence>
<dbReference type="NCBIfam" id="TIGR00506">
    <property type="entry name" value="ribB"/>
    <property type="match status" value="1"/>
</dbReference>
<dbReference type="FunFam" id="3.90.870.10:FF:000001">
    <property type="entry name" value="Riboflavin biosynthesis protein RibBA"/>
    <property type="match status" value="1"/>
</dbReference>
<dbReference type="InterPro" id="IPR032677">
    <property type="entry name" value="GTP_cyclohydro_II"/>
</dbReference>
<feature type="site" description="Essential for catalytic activity" evidence="14">
    <location>
        <position position="139"/>
    </location>
</feature>
<evidence type="ECO:0000256" key="13">
    <source>
        <dbReference type="ARBA" id="ARBA00023239"/>
    </source>
</evidence>
<gene>
    <name evidence="14 16" type="primary">ribB</name>
    <name evidence="16" type="ORF">JTBM06_V1_360003</name>
</gene>
<sequence length="381" mass="42083">MPNKTTMHPKAASAALSDIEDIIADIRDGKMVIMVDDENRENEGDLLMAAVKVRPEDINYMARYGRGLICLTISRERCAQLRLPLMVDDTDKKHATNFTISIEAAEGITTGISAHDRARTVQVAVEKDARPEHLNQPGHIFPVMAQHGGVLTRAGHTEAGCDLARLAGLEPAATIVEILNEDGSMARRPDLEKFSREHGVRIGTIADLIRYRLEKERNVERISESNVTTAHGEFTLYCYDDHVNQAVHVVLAKGDLSTAREPLVRVHIQDTLGDILGIQDRSLGWPIDSAIERIAAEEAGVVVILRERESSREFVESVKGLSPAPDELQTKRDGDAILRTYGVGAQILRDLGIQRMRVLSAPKQMLGISGFDLEITEYVES</sequence>
<keyword evidence="10 14" id="KW-0479">Metal-binding</keyword>
<dbReference type="SUPFAM" id="SSF142695">
    <property type="entry name" value="RibA-like"/>
    <property type="match status" value="1"/>
</dbReference>
<comment type="similarity">
    <text evidence="5">In the N-terminal section; belongs to the DHBP synthase family.</text>
</comment>
<proteinExistence type="inferred from homology"/>
<evidence type="ECO:0000256" key="4">
    <source>
        <dbReference type="ARBA" id="ARBA00004904"/>
    </source>
</evidence>
<evidence type="ECO:0000256" key="6">
    <source>
        <dbReference type="ARBA" id="ARBA00008976"/>
    </source>
</evidence>
<dbReference type="PANTHER" id="PTHR21327">
    <property type="entry name" value="GTP CYCLOHYDROLASE II-RELATED"/>
    <property type="match status" value="1"/>
</dbReference>
<feature type="site" description="Essential for catalytic activity" evidence="14">
    <location>
        <position position="177"/>
    </location>
</feature>
<dbReference type="UniPathway" id="UPA00275">
    <property type="reaction ID" value="UER00399"/>
</dbReference>
<feature type="domain" description="GTP cyclohydrolase II" evidence="15">
    <location>
        <begin position="221"/>
        <end position="379"/>
    </location>
</feature>
<evidence type="ECO:0000256" key="11">
    <source>
        <dbReference type="ARBA" id="ARBA00022842"/>
    </source>
</evidence>
<dbReference type="EMBL" id="LR633967">
    <property type="protein sequence ID" value="VUX56168.1"/>
    <property type="molecule type" value="Genomic_DNA"/>
</dbReference>
<dbReference type="GO" id="GO:0009231">
    <property type="term" value="P:riboflavin biosynthetic process"/>
    <property type="evidence" value="ECO:0007669"/>
    <property type="project" value="UniProtKB-UniRule"/>
</dbReference>
<comment type="pathway">
    <text evidence="4 14">Cofactor biosynthesis; riboflavin biosynthesis; 2-hydroxy-3-oxobutyl phosphate from D-ribulose 5-phosphate: step 1/1.</text>
</comment>
<accession>A0A7D9H6N1</accession>
<dbReference type="AlphaFoldDB" id="A0A7D9H6N1"/>
<keyword evidence="11 14" id="KW-0460">Magnesium</keyword>
<dbReference type="PANTHER" id="PTHR21327:SF34">
    <property type="entry name" value="3,4-DIHYDROXY-2-BUTANONE 4-PHOSPHATE SYNTHASE"/>
    <property type="match status" value="1"/>
</dbReference>
<evidence type="ECO:0000256" key="5">
    <source>
        <dbReference type="ARBA" id="ARBA00005520"/>
    </source>
</evidence>
<protein>
    <recommendedName>
        <fullName evidence="8 14">3,4-dihydroxy-2-butanone 4-phosphate synthase</fullName>
        <shortName evidence="14">DHBP synthase</shortName>
        <ecNumber evidence="7 14">4.1.99.12</ecNumber>
    </recommendedName>
</protein>
<evidence type="ECO:0000256" key="2">
    <source>
        <dbReference type="ARBA" id="ARBA00001936"/>
    </source>
</evidence>
<comment type="cofactor">
    <cofactor evidence="2">
        <name>Mn(2+)</name>
        <dbReference type="ChEBI" id="CHEBI:29035"/>
    </cofactor>
</comment>
<reference evidence="16" key="1">
    <citation type="submission" date="2019-07" db="EMBL/GenBank/DDBJ databases">
        <authorList>
            <person name="Weber M."/>
            <person name="Kostadinov I."/>
            <person name="Kostadinov D I."/>
        </authorList>
    </citation>
    <scope>NUCLEOTIDE SEQUENCE</scope>
    <source>
        <strain evidence="16">Gfbio:sag-sample-m06:053724c1-46a9-4a36-b237-ea2bf867836b</strain>
    </source>
</reference>
<keyword evidence="13 14" id="KW-0456">Lyase</keyword>
<comment type="similarity">
    <text evidence="14">Belongs to the DHBP synthase family.</text>
</comment>
<dbReference type="SUPFAM" id="SSF55821">
    <property type="entry name" value="YrdC/RibB"/>
    <property type="match status" value="1"/>
</dbReference>
<evidence type="ECO:0000256" key="8">
    <source>
        <dbReference type="ARBA" id="ARBA00018836"/>
    </source>
</evidence>
<dbReference type="Pfam" id="PF00926">
    <property type="entry name" value="DHBP_synthase"/>
    <property type="match status" value="1"/>
</dbReference>
<dbReference type="Gene3D" id="3.90.870.10">
    <property type="entry name" value="DHBP synthase"/>
    <property type="match status" value="1"/>
</dbReference>
<dbReference type="EC" id="4.1.99.12" evidence="7 14"/>
<evidence type="ECO:0000256" key="10">
    <source>
        <dbReference type="ARBA" id="ARBA00022723"/>
    </source>
</evidence>
<feature type="binding site" evidence="14">
    <location>
        <position position="45"/>
    </location>
    <ligand>
        <name>D-ribulose 5-phosphate</name>
        <dbReference type="ChEBI" id="CHEBI:58121"/>
    </ligand>
</feature>
<feature type="binding site" evidence="14">
    <location>
        <begin position="40"/>
        <end position="41"/>
    </location>
    <ligand>
        <name>D-ribulose 5-phosphate</name>
        <dbReference type="ChEBI" id="CHEBI:58121"/>
    </ligand>
</feature>
<evidence type="ECO:0000256" key="12">
    <source>
        <dbReference type="ARBA" id="ARBA00023211"/>
    </source>
</evidence>
<dbReference type="GO" id="GO:0000287">
    <property type="term" value="F:magnesium ion binding"/>
    <property type="evidence" value="ECO:0007669"/>
    <property type="project" value="UniProtKB-UniRule"/>
</dbReference>
<dbReference type="HAMAP" id="MF_00180">
    <property type="entry name" value="RibB"/>
    <property type="match status" value="1"/>
</dbReference>
<dbReference type="GO" id="GO:0005829">
    <property type="term" value="C:cytosol"/>
    <property type="evidence" value="ECO:0007669"/>
    <property type="project" value="TreeGrafter"/>
</dbReference>
<dbReference type="InterPro" id="IPR000422">
    <property type="entry name" value="DHBP_synthase_RibB"/>
</dbReference>